<name>A0A6J5ZYC5_9ZZZZ</name>
<gene>
    <name evidence="12" type="ORF">UFOPK3547_01671</name>
</gene>
<dbReference type="Gene3D" id="3.40.50.300">
    <property type="entry name" value="P-loop containing nucleotide triphosphate hydrolases"/>
    <property type="match status" value="1"/>
</dbReference>
<dbReference type="AlphaFoldDB" id="A0A6J5ZYC5"/>
<dbReference type="GO" id="GO:0005524">
    <property type="term" value="F:ATP binding"/>
    <property type="evidence" value="ECO:0007669"/>
    <property type="project" value="UniProtKB-KW"/>
</dbReference>
<dbReference type="InterPro" id="IPR039421">
    <property type="entry name" value="Type_1_exporter"/>
</dbReference>
<feature type="domain" description="ABC transmembrane type-1" evidence="11">
    <location>
        <begin position="19"/>
        <end position="300"/>
    </location>
</feature>
<keyword evidence="7 9" id="KW-1133">Transmembrane helix</keyword>
<evidence type="ECO:0000256" key="2">
    <source>
        <dbReference type="ARBA" id="ARBA00022448"/>
    </source>
</evidence>
<dbReference type="FunFam" id="3.40.50.300:FF:000221">
    <property type="entry name" value="Multidrug ABC transporter ATP-binding protein"/>
    <property type="match status" value="1"/>
</dbReference>
<evidence type="ECO:0000256" key="7">
    <source>
        <dbReference type="ARBA" id="ARBA00022989"/>
    </source>
</evidence>
<dbReference type="EMBL" id="CAESAN010000202">
    <property type="protein sequence ID" value="CAB4347401.1"/>
    <property type="molecule type" value="Genomic_DNA"/>
</dbReference>
<dbReference type="InterPro" id="IPR003439">
    <property type="entry name" value="ABC_transporter-like_ATP-bd"/>
</dbReference>
<evidence type="ECO:0000256" key="1">
    <source>
        <dbReference type="ARBA" id="ARBA00004651"/>
    </source>
</evidence>
<dbReference type="PANTHER" id="PTHR43394">
    <property type="entry name" value="ATP-DEPENDENT PERMEASE MDL1, MITOCHONDRIAL"/>
    <property type="match status" value="1"/>
</dbReference>
<keyword evidence="5" id="KW-0547">Nucleotide-binding</keyword>
<dbReference type="Pfam" id="PF00005">
    <property type="entry name" value="ABC_tran"/>
    <property type="match status" value="1"/>
</dbReference>
<reference evidence="12" key="1">
    <citation type="submission" date="2020-05" db="EMBL/GenBank/DDBJ databases">
        <authorList>
            <person name="Chiriac C."/>
            <person name="Salcher M."/>
            <person name="Ghai R."/>
            <person name="Kavagutti S V."/>
        </authorList>
    </citation>
    <scope>NUCLEOTIDE SEQUENCE</scope>
</reference>
<dbReference type="PROSITE" id="PS50929">
    <property type="entry name" value="ABC_TM1F"/>
    <property type="match status" value="1"/>
</dbReference>
<keyword evidence="4 9" id="KW-0812">Transmembrane</keyword>
<dbReference type="CDD" id="cd18543">
    <property type="entry name" value="ABC_6TM_Rv0194_D1_like"/>
    <property type="match status" value="1"/>
</dbReference>
<feature type="transmembrane region" description="Helical" evidence="9">
    <location>
        <begin position="265"/>
        <end position="286"/>
    </location>
</feature>
<keyword evidence="8 9" id="KW-0472">Membrane</keyword>
<dbReference type="PROSITE" id="PS50893">
    <property type="entry name" value="ABC_TRANSPORTER_2"/>
    <property type="match status" value="1"/>
</dbReference>
<keyword evidence="3" id="KW-1003">Cell membrane</keyword>
<dbReference type="InterPro" id="IPR027417">
    <property type="entry name" value="P-loop_NTPase"/>
</dbReference>
<dbReference type="SUPFAM" id="SSF90123">
    <property type="entry name" value="ABC transporter transmembrane region"/>
    <property type="match status" value="1"/>
</dbReference>
<sequence length="589" mass="63947">MAVFKRLLGFLSPYRKGVFASLSFALLAMVMTVSIPWLTGQAINKIYAGDKANLKLLAGAVLLAGILRGGLTVVRRLVAGRVSLGVEFDLRGRIYAHFQSLELGFFDQQQTGQLMSRATVDLQAVRFFLGYGLVFLIQALLTIGLAAIAMFLTDPLLAAISLAPVPLVIIIAFRYGRRSRPALQEVQQRVAELTAEVEENIAGVRVVKAFAAEKRQRLRFDYRVGRVFDQSMISTKLTAFYGPFIGFLPQLGLAAVLFFGGRQVINGNLTIGAFSAFYTYLLMLIAPMRTFGMMLGLSQRATASGGRIFQILDRQPEVAAPDNPIPLPEGAGRVEFQNVTLRYPGASQDALRGIDLDVRAGLTVALVGGTGSGKSSLVQLIPRLYDATEGAVLVDGVDVRLLDPADLRRNIAVVNDDPFLFSASVRDNIAYARPDASDEDVLRAAERAQAASFIEKLPDGFATMVGERGLTLSGGQRQRLAIARALLADPRILILDDATSSVDASTEQQIKAALREVMAGRTTFVIAHRLSTIALAEEIVLLEHGELVAHGDHEHLLVESDLYRQIVEKGLPDQVFLTRKPAESEVAGL</sequence>
<dbReference type="SMART" id="SM00382">
    <property type="entry name" value="AAA"/>
    <property type="match status" value="1"/>
</dbReference>
<dbReference type="GO" id="GO:0015421">
    <property type="term" value="F:ABC-type oligopeptide transporter activity"/>
    <property type="evidence" value="ECO:0007669"/>
    <property type="project" value="TreeGrafter"/>
</dbReference>
<proteinExistence type="predicted"/>
<dbReference type="InterPro" id="IPR017871">
    <property type="entry name" value="ABC_transporter-like_CS"/>
</dbReference>
<evidence type="ECO:0000256" key="8">
    <source>
        <dbReference type="ARBA" id="ARBA00023136"/>
    </source>
</evidence>
<dbReference type="PROSITE" id="PS00211">
    <property type="entry name" value="ABC_TRANSPORTER_1"/>
    <property type="match status" value="1"/>
</dbReference>
<evidence type="ECO:0000313" key="12">
    <source>
        <dbReference type="EMBL" id="CAB4347401.1"/>
    </source>
</evidence>
<dbReference type="InterPro" id="IPR011527">
    <property type="entry name" value="ABC1_TM_dom"/>
</dbReference>
<comment type="subcellular location">
    <subcellularLocation>
        <location evidence="1">Cell membrane</location>
        <topology evidence="1">Multi-pass membrane protein</topology>
    </subcellularLocation>
</comment>
<keyword evidence="2" id="KW-0813">Transport</keyword>
<dbReference type="Pfam" id="PF00664">
    <property type="entry name" value="ABC_membrane"/>
    <property type="match status" value="1"/>
</dbReference>
<organism evidence="12">
    <name type="scientific">freshwater metagenome</name>
    <dbReference type="NCBI Taxonomy" id="449393"/>
    <lineage>
        <taxon>unclassified sequences</taxon>
        <taxon>metagenomes</taxon>
        <taxon>ecological metagenomes</taxon>
    </lineage>
</organism>
<evidence type="ECO:0000256" key="4">
    <source>
        <dbReference type="ARBA" id="ARBA00022692"/>
    </source>
</evidence>
<evidence type="ECO:0000256" key="3">
    <source>
        <dbReference type="ARBA" id="ARBA00022475"/>
    </source>
</evidence>
<dbReference type="GO" id="GO:0005886">
    <property type="term" value="C:plasma membrane"/>
    <property type="evidence" value="ECO:0007669"/>
    <property type="project" value="UniProtKB-SubCell"/>
</dbReference>
<dbReference type="InterPro" id="IPR036640">
    <property type="entry name" value="ABC1_TM_sf"/>
</dbReference>
<feature type="transmembrane region" description="Helical" evidence="9">
    <location>
        <begin position="127"/>
        <end position="150"/>
    </location>
</feature>
<accession>A0A6J5ZYC5</accession>
<dbReference type="Gene3D" id="1.20.1560.10">
    <property type="entry name" value="ABC transporter type 1, transmembrane domain"/>
    <property type="match status" value="1"/>
</dbReference>
<dbReference type="GO" id="GO:0016887">
    <property type="term" value="F:ATP hydrolysis activity"/>
    <property type="evidence" value="ECO:0007669"/>
    <property type="project" value="InterPro"/>
</dbReference>
<dbReference type="InterPro" id="IPR003593">
    <property type="entry name" value="AAA+_ATPase"/>
</dbReference>
<evidence type="ECO:0000259" key="10">
    <source>
        <dbReference type="PROSITE" id="PS50893"/>
    </source>
</evidence>
<feature type="domain" description="ABC transporter" evidence="10">
    <location>
        <begin position="334"/>
        <end position="569"/>
    </location>
</feature>
<feature type="transmembrane region" description="Helical" evidence="9">
    <location>
        <begin position="240"/>
        <end position="259"/>
    </location>
</feature>
<keyword evidence="6" id="KW-0067">ATP-binding</keyword>
<dbReference type="PANTHER" id="PTHR43394:SF1">
    <property type="entry name" value="ATP-BINDING CASSETTE SUB-FAMILY B MEMBER 10, MITOCHONDRIAL"/>
    <property type="match status" value="1"/>
</dbReference>
<evidence type="ECO:0000256" key="6">
    <source>
        <dbReference type="ARBA" id="ARBA00022840"/>
    </source>
</evidence>
<feature type="transmembrane region" description="Helical" evidence="9">
    <location>
        <begin position="56"/>
        <end position="74"/>
    </location>
</feature>
<protein>
    <submittedName>
        <fullName evidence="12">Unannotated protein</fullName>
    </submittedName>
</protein>
<dbReference type="SUPFAM" id="SSF52540">
    <property type="entry name" value="P-loop containing nucleoside triphosphate hydrolases"/>
    <property type="match status" value="1"/>
</dbReference>
<evidence type="ECO:0000256" key="9">
    <source>
        <dbReference type="SAM" id="Phobius"/>
    </source>
</evidence>
<evidence type="ECO:0000259" key="11">
    <source>
        <dbReference type="PROSITE" id="PS50929"/>
    </source>
</evidence>
<evidence type="ECO:0000256" key="5">
    <source>
        <dbReference type="ARBA" id="ARBA00022741"/>
    </source>
</evidence>